<name>A0A7V7KGS3_9GAMM</name>
<dbReference type="Proteomes" id="UP000486760">
    <property type="component" value="Unassembled WGS sequence"/>
</dbReference>
<reference evidence="1 2" key="1">
    <citation type="submission" date="2019-08" db="EMBL/GenBank/DDBJ databases">
        <title>Bioinformatics analysis of the strain L3 and L5.</title>
        <authorList>
            <person name="Li X."/>
        </authorList>
    </citation>
    <scope>NUCLEOTIDE SEQUENCE [LARGE SCALE GENOMIC DNA]</scope>
    <source>
        <strain evidence="1 2">L5</strain>
    </source>
</reference>
<evidence type="ECO:0000313" key="1">
    <source>
        <dbReference type="EMBL" id="KAA0011165.1"/>
    </source>
</evidence>
<dbReference type="SUPFAM" id="SSF56731">
    <property type="entry name" value="DNA primase core"/>
    <property type="match status" value="1"/>
</dbReference>
<proteinExistence type="predicted"/>
<dbReference type="RefSeq" id="WP_149328909.1">
    <property type="nucleotide sequence ID" value="NZ_VTPY01000005.1"/>
</dbReference>
<protein>
    <submittedName>
        <fullName evidence="1">Toprim domain-containing protein</fullName>
    </submittedName>
</protein>
<dbReference type="CDD" id="cd01029">
    <property type="entry name" value="TOPRIM_primases"/>
    <property type="match status" value="1"/>
</dbReference>
<dbReference type="Gene3D" id="3.40.1360.10">
    <property type="match status" value="1"/>
</dbReference>
<accession>A0A7V7KGS3</accession>
<comment type="caution">
    <text evidence="1">The sequence shown here is derived from an EMBL/GenBank/DDBJ whole genome shotgun (WGS) entry which is preliminary data.</text>
</comment>
<dbReference type="InterPro" id="IPR034154">
    <property type="entry name" value="TOPRIM_DnaG/twinkle"/>
</dbReference>
<organism evidence="1 2">
    <name type="scientific">Billgrantia pellis</name>
    <dbReference type="NCBI Taxonomy" id="2606936"/>
    <lineage>
        <taxon>Bacteria</taxon>
        <taxon>Pseudomonadati</taxon>
        <taxon>Pseudomonadota</taxon>
        <taxon>Gammaproteobacteria</taxon>
        <taxon>Oceanospirillales</taxon>
        <taxon>Halomonadaceae</taxon>
        <taxon>Billgrantia</taxon>
    </lineage>
</organism>
<dbReference type="AlphaFoldDB" id="A0A7V7KGS3"/>
<sequence>MDNRLRDDIVTRLIRDFEAEERGTYLQKVRCPECGKREAFIKADAPWMVKCGRENKCGSQVHVKELFPELFDSWSERFANQPPAPGKPQSSTPVADAYLSMGRGFELERIQGWYTQESFFDPKIDAASATVRFTLGAGVWWERLIDKPARFGKQKANFRGSYRGQWWCPPAVELAAVDELWIVEGVFDAIALTHHGIAAVSAMSCNNYPEKALEALDQACRQAGRTRPTLVWALDTGKAGQEWTLKLIRRARAAGWECEAAQPSEGRDWNDLHQRGELTEKHLEEYRYNGALLIAPSANDKALLIYEKTERREFPFVHRSQTYWFKLDLDKYQKIYSDLIDGDRPMSERQARDKALEQSGAIKRIANCHPRPLYFQRNALTDESWYYYRIEYPGERYTVKNTVTGSALASATEFKKRLLSIAPGAQWTGSTEQLDATLAQHLPIRTVETINFVGYAREYEAYVLGDFAVKGGKIYQRNDEDFFELGRTALKTLSQSTQLHINNDPNDYRTDWAGLIQHAFGSKGVVALAFWLGTLFAEQIRSRDKSFPFLEIVGEAGAGKSTLIEFMWKLLGRNDEEGFDPAKSSAAGRARRFVQVANLPVVLIESDRDAEGGNKAKQFDWDELKTAYNGRSVRATGVKNMGSDTYEPPFRGAIVISQNAAVAGSDAIMQRIVHLFFTKEGQTRETFAAAKALEGMKIDHVSRFILEATSRESELLGLYAKQMSHYFEQIHAMPEVRSLRIAQNHAQIAALVDCLGPKGLGLFTAEAIVQAHHLVAEMAIERQQAINADHPLVEEFWETVEYLERTRVENVLDHNAGQSYLAINLKEFEKLAADHHFRFDMRELKRQLKGSKARKFVASNHPVYSKTRPNGGTVKCWLFERG</sequence>
<gene>
    <name evidence="1" type="ORF">F0A17_13645</name>
</gene>
<dbReference type="Pfam" id="PF13155">
    <property type="entry name" value="Toprim_2"/>
    <property type="match status" value="1"/>
</dbReference>
<dbReference type="EMBL" id="VTPY01000005">
    <property type="protein sequence ID" value="KAA0011165.1"/>
    <property type="molecule type" value="Genomic_DNA"/>
</dbReference>
<keyword evidence="2" id="KW-1185">Reference proteome</keyword>
<evidence type="ECO:0000313" key="2">
    <source>
        <dbReference type="Proteomes" id="UP000486760"/>
    </source>
</evidence>